<keyword evidence="2" id="KW-0378">Hydrolase</keyword>
<dbReference type="GO" id="GO:0016787">
    <property type="term" value="F:hydrolase activity"/>
    <property type="evidence" value="ECO:0007669"/>
    <property type="project" value="UniProtKB-KW"/>
</dbReference>
<accession>A0A2A7MGQ3</accession>
<protein>
    <submittedName>
        <fullName evidence="2">Serine hydrolase</fullName>
    </submittedName>
</protein>
<dbReference type="STRING" id="137838.GCA_001458595_02253"/>
<feature type="domain" description="Beta-lactamase-related" evidence="1">
    <location>
        <begin position="12"/>
        <end position="372"/>
    </location>
</feature>
<dbReference type="Proteomes" id="UP000220840">
    <property type="component" value="Unassembled WGS sequence"/>
</dbReference>
<dbReference type="InterPro" id="IPR050789">
    <property type="entry name" value="Diverse_Enzym_Activities"/>
</dbReference>
<name>A0A2A7MGQ3_9CLOT</name>
<dbReference type="EMBL" id="PDCJ01000001">
    <property type="protein sequence ID" value="PEG30884.1"/>
    <property type="molecule type" value="Genomic_DNA"/>
</dbReference>
<dbReference type="RefSeq" id="WP_058295050.1">
    <property type="nucleotide sequence ID" value="NZ_CAMRXJ010000062.1"/>
</dbReference>
<evidence type="ECO:0000313" key="2">
    <source>
        <dbReference type="EMBL" id="PEG30884.1"/>
    </source>
</evidence>
<dbReference type="PANTHER" id="PTHR43283">
    <property type="entry name" value="BETA-LACTAMASE-RELATED"/>
    <property type="match status" value="1"/>
</dbReference>
<evidence type="ECO:0000259" key="1">
    <source>
        <dbReference type="Pfam" id="PF00144"/>
    </source>
</evidence>
<dbReference type="PANTHER" id="PTHR43283:SF3">
    <property type="entry name" value="BETA-LACTAMASE FAMILY PROTEIN (AFU_ORTHOLOGUE AFUA_5G07500)"/>
    <property type="match status" value="1"/>
</dbReference>
<dbReference type="Gene3D" id="3.40.710.10">
    <property type="entry name" value="DD-peptidase/beta-lactamase superfamily"/>
    <property type="match status" value="1"/>
</dbReference>
<dbReference type="InterPro" id="IPR012338">
    <property type="entry name" value="Beta-lactam/transpept-like"/>
</dbReference>
<dbReference type="AlphaFoldDB" id="A0A2A7MGQ3"/>
<dbReference type="OrthoDB" id="9797709at2"/>
<keyword evidence="3" id="KW-1185">Reference proteome</keyword>
<sequence>MNNNFKYIKEEIEKEIQNCNISGASVCIIKDGKEIYKDNFGFADKENNIKMADDTIFRMFSMTKPITATAIMILFERGKIDLYDPVSMYLEGFKNQKVIKDGKLSDVNREMTIKDLLNMTSGLSYADDSTECGKCMSQLFDDVKRKLEEGSPINTLDFCNAIGKVPLAFQPGDQWLYGTSADILGAIVEVVSKKKFSEFLSEEIFKPLHMKDTAFYVPEEKRPRFAQIYKYNEEEKRLYPYLEDALGLDGYKVSTAFESGGAGLVSTINDYKKFALMLLNKGKYEDTRILGSKTVEFMTQNQLNEKQMQSMNWESLRGYGYGNLMRILINQAEGQTNGSLGEFGWDGWTGNYITISPKDNMMFMYFIQRCDTGTSVFTRKLRSIVYSAINY</sequence>
<comment type="caution">
    <text evidence="2">The sequence shown here is derived from an EMBL/GenBank/DDBJ whole genome shotgun (WGS) entry which is preliminary data.</text>
</comment>
<proteinExistence type="predicted"/>
<dbReference type="InterPro" id="IPR001466">
    <property type="entry name" value="Beta-lactam-related"/>
</dbReference>
<reference evidence="2 3" key="1">
    <citation type="submission" date="2017-10" db="EMBL/GenBank/DDBJ databases">
        <title>Effective Description of Clostridium neonatale sp. nov. linked to necrotizing enterocolitis in neonates and a clarification of species assignable to the genus Clostridium (Prazmowski 1880) emend. Lawson and Rainey 2016.</title>
        <authorList>
            <person name="Bernard K."/>
            <person name="Burdz T."/>
            <person name="Wiebe D."/>
            <person name="Balcewich B."/>
            <person name="Alfa M."/>
            <person name="Bernier A.-M."/>
        </authorList>
    </citation>
    <scope>NUCLEOTIDE SEQUENCE [LARGE SCALE GENOMIC DNA]</scope>
    <source>
        <strain evidence="2 3">LCDC99A005</strain>
    </source>
</reference>
<evidence type="ECO:0000313" key="3">
    <source>
        <dbReference type="Proteomes" id="UP000220840"/>
    </source>
</evidence>
<dbReference type="Pfam" id="PF00144">
    <property type="entry name" value="Beta-lactamase"/>
    <property type="match status" value="1"/>
</dbReference>
<gene>
    <name evidence="2" type="ORF">CQ394_03950</name>
</gene>
<organism evidence="2 3">
    <name type="scientific">Clostridium neonatale</name>
    <dbReference type="NCBI Taxonomy" id="137838"/>
    <lineage>
        <taxon>Bacteria</taxon>
        <taxon>Bacillati</taxon>
        <taxon>Bacillota</taxon>
        <taxon>Clostridia</taxon>
        <taxon>Eubacteriales</taxon>
        <taxon>Clostridiaceae</taxon>
        <taxon>Clostridium</taxon>
    </lineage>
</organism>
<dbReference type="SUPFAM" id="SSF56601">
    <property type="entry name" value="beta-lactamase/transpeptidase-like"/>
    <property type="match status" value="1"/>
</dbReference>